<dbReference type="HAMAP" id="MF_01043">
    <property type="entry name" value="PlsY"/>
    <property type="match status" value="1"/>
</dbReference>
<name>A0ABQ6LS47_9RHOB</name>
<keyword evidence="7 10" id="KW-0472">Membrane</keyword>
<feature type="transmembrane region" description="Helical" evidence="10">
    <location>
        <begin position="116"/>
        <end position="141"/>
    </location>
</feature>
<dbReference type="PANTHER" id="PTHR30309:SF0">
    <property type="entry name" value="GLYCEROL-3-PHOSPHATE ACYLTRANSFERASE-RELATED"/>
    <property type="match status" value="1"/>
</dbReference>
<comment type="similarity">
    <text evidence="10">Belongs to the PlsY family.</text>
</comment>
<evidence type="ECO:0000256" key="2">
    <source>
        <dbReference type="ARBA" id="ARBA00022516"/>
    </source>
</evidence>
<keyword evidence="1 10" id="KW-1003">Cell membrane</keyword>
<organism evidence="11 12">
    <name type="scientific">Paralimibaculum aggregatum</name>
    <dbReference type="NCBI Taxonomy" id="3036245"/>
    <lineage>
        <taxon>Bacteria</taxon>
        <taxon>Pseudomonadati</taxon>
        <taxon>Pseudomonadota</taxon>
        <taxon>Alphaproteobacteria</taxon>
        <taxon>Rhodobacterales</taxon>
        <taxon>Paracoccaceae</taxon>
        <taxon>Paralimibaculum</taxon>
    </lineage>
</organism>
<proteinExistence type="inferred from homology"/>
<dbReference type="NCBIfam" id="TIGR00023">
    <property type="entry name" value="glycerol-3-phosphate 1-O-acyltransferase PlsY"/>
    <property type="match status" value="1"/>
</dbReference>
<keyword evidence="6 10" id="KW-0443">Lipid metabolism</keyword>
<dbReference type="EC" id="2.3.1.275" evidence="10"/>
<feature type="transmembrane region" description="Helical" evidence="10">
    <location>
        <begin position="161"/>
        <end position="184"/>
    </location>
</feature>
<comment type="subunit">
    <text evidence="10">Probably interacts with PlsX.</text>
</comment>
<reference evidence="11 12" key="1">
    <citation type="submission" date="2023-04" db="EMBL/GenBank/DDBJ databases">
        <title>Marinoamorphus aggregata gen. nov., sp. Nov., isolate from tissue of brittle star Ophioplocus japonicus.</title>
        <authorList>
            <person name="Kawano K."/>
            <person name="Sawayama S."/>
            <person name="Nakagawa S."/>
        </authorList>
    </citation>
    <scope>NUCLEOTIDE SEQUENCE [LARGE SCALE GENOMIC DNA]</scope>
    <source>
        <strain evidence="11 12">NKW23</strain>
    </source>
</reference>
<keyword evidence="5 10" id="KW-1133">Transmembrane helix</keyword>
<accession>A0ABQ6LS47</accession>
<dbReference type="Pfam" id="PF02660">
    <property type="entry name" value="G3P_acyltransf"/>
    <property type="match status" value="1"/>
</dbReference>
<comment type="caution">
    <text evidence="11">The sequence shown here is derived from an EMBL/GenBank/DDBJ whole genome shotgun (WGS) entry which is preliminary data.</text>
</comment>
<evidence type="ECO:0000256" key="10">
    <source>
        <dbReference type="HAMAP-Rule" id="MF_01043"/>
    </source>
</evidence>
<keyword evidence="9 10" id="KW-1208">Phospholipid metabolism</keyword>
<feature type="transmembrane region" description="Helical" evidence="10">
    <location>
        <begin position="12"/>
        <end position="35"/>
    </location>
</feature>
<keyword evidence="3 10" id="KW-0808">Transferase</keyword>
<keyword evidence="2 10" id="KW-0444">Lipid biosynthesis</keyword>
<comment type="catalytic activity">
    <reaction evidence="10">
        <text>an acyl phosphate + sn-glycerol 3-phosphate = a 1-acyl-sn-glycero-3-phosphate + phosphate</text>
        <dbReference type="Rhea" id="RHEA:34075"/>
        <dbReference type="ChEBI" id="CHEBI:43474"/>
        <dbReference type="ChEBI" id="CHEBI:57597"/>
        <dbReference type="ChEBI" id="CHEBI:57970"/>
        <dbReference type="ChEBI" id="CHEBI:59918"/>
        <dbReference type="EC" id="2.3.1.275"/>
    </reaction>
</comment>
<protein>
    <recommendedName>
        <fullName evidence="10">Glycerol-3-phosphate acyltransferase</fullName>
    </recommendedName>
    <alternativeName>
        <fullName evidence="10">Acyl-PO4 G3P acyltransferase</fullName>
    </alternativeName>
    <alternativeName>
        <fullName evidence="10">Acyl-phosphate--glycerol-3-phosphate acyltransferase</fullName>
    </alternativeName>
    <alternativeName>
        <fullName evidence="10">G3P acyltransferase</fullName>
        <shortName evidence="10">GPAT</shortName>
        <ecNumber evidence="10">2.3.1.275</ecNumber>
    </alternativeName>
    <alternativeName>
        <fullName evidence="10">Lysophosphatidic acid synthase</fullName>
        <shortName evidence="10">LPA synthase</shortName>
    </alternativeName>
</protein>
<dbReference type="PANTHER" id="PTHR30309">
    <property type="entry name" value="INNER MEMBRANE PROTEIN YGIH"/>
    <property type="match status" value="1"/>
</dbReference>
<feature type="transmembrane region" description="Helical" evidence="10">
    <location>
        <begin position="80"/>
        <end position="104"/>
    </location>
</feature>
<dbReference type="Proteomes" id="UP001239909">
    <property type="component" value="Unassembled WGS sequence"/>
</dbReference>
<evidence type="ECO:0000256" key="1">
    <source>
        <dbReference type="ARBA" id="ARBA00022475"/>
    </source>
</evidence>
<dbReference type="SMART" id="SM01207">
    <property type="entry name" value="G3P_acyltransf"/>
    <property type="match status" value="1"/>
</dbReference>
<keyword evidence="12" id="KW-1185">Reference proteome</keyword>
<evidence type="ECO:0000256" key="6">
    <source>
        <dbReference type="ARBA" id="ARBA00023098"/>
    </source>
</evidence>
<comment type="pathway">
    <text evidence="10">Lipid metabolism; phospholipid metabolism.</text>
</comment>
<evidence type="ECO:0000256" key="4">
    <source>
        <dbReference type="ARBA" id="ARBA00022692"/>
    </source>
</evidence>
<evidence type="ECO:0000256" key="8">
    <source>
        <dbReference type="ARBA" id="ARBA00023209"/>
    </source>
</evidence>
<evidence type="ECO:0000313" key="12">
    <source>
        <dbReference type="Proteomes" id="UP001239909"/>
    </source>
</evidence>
<evidence type="ECO:0000256" key="3">
    <source>
        <dbReference type="ARBA" id="ARBA00022679"/>
    </source>
</evidence>
<sequence length="206" mass="21258">MLHDIMGIERALPWLALAAACGLAIGSVPMGVLLARLFGLPDPRAIGSGNIGATNMLRTGHRGAAAATLLLDALKGFLPVWLFLGWGDLAAQAAGLGALLGHCFSPWLRFRGGKGVATLIGIGFGLHWPVGLAVVLTWLAAAGLSRISSVGGLAAAAGLPLWLWGFGRWEAVLAGLCAAALVWLRHAGNIRRLLAGTEPRIGGGRR</sequence>
<gene>
    <name evidence="10 11" type="primary">plsY</name>
    <name evidence="11" type="ORF">LNKW23_39950</name>
</gene>
<keyword evidence="4 10" id="KW-0812">Transmembrane</keyword>
<evidence type="ECO:0000256" key="7">
    <source>
        <dbReference type="ARBA" id="ARBA00023136"/>
    </source>
</evidence>
<keyword evidence="8 10" id="KW-0594">Phospholipid biosynthesis</keyword>
<comment type="subcellular location">
    <subcellularLocation>
        <location evidence="10">Cell membrane</location>
        <topology evidence="10">Multi-pass membrane protein</topology>
    </subcellularLocation>
</comment>
<comment type="function">
    <text evidence="10">Catalyzes the transfer of an acyl group from acyl-phosphate (acyl-PO(4)) to glycerol-3-phosphate (G3P) to form lysophosphatidic acid (LPA). This enzyme utilizes acyl-phosphate as fatty acyl donor, but not acyl-CoA or acyl-ACP.</text>
</comment>
<dbReference type="RefSeq" id="WP_352231125.1">
    <property type="nucleotide sequence ID" value="NZ_BSYI01000042.1"/>
</dbReference>
<evidence type="ECO:0000313" key="11">
    <source>
        <dbReference type="EMBL" id="GMG84779.1"/>
    </source>
</evidence>
<evidence type="ECO:0000256" key="9">
    <source>
        <dbReference type="ARBA" id="ARBA00023264"/>
    </source>
</evidence>
<evidence type="ECO:0000256" key="5">
    <source>
        <dbReference type="ARBA" id="ARBA00022989"/>
    </source>
</evidence>
<dbReference type="EMBL" id="BSYI01000042">
    <property type="protein sequence ID" value="GMG84779.1"/>
    <property type="molecule type" value="Genomic_DNA"/>
</dbReference>
<dbReference type="InterPro" id="IPR003811">
    <property type="entry name" value="G3P_acylTferase_PlsY"/>
</dbReference>